<dbReference type="RefSeq" id="XP_024575240.1">
    <property type="nucleotide sequence ID" value="XM_024724354.1"/>
</dbReference>
<organism evidence="2 3">
    <name type="scientific">Plasmopara halstedii</name>
    <name type="common">Downy mildew of sunflower</name>
    <dbReference type="NCBI Taxonomy" id="4781"/>
    <lineage>
        <taxon>Eukaryota</taxon>
        <taxon>Sar</taxon>
        <taxon>Stramenopiles</taxon>
        <taxon>Oomycota</taxon>
        <taxon>Peronosporomycetes</taxon>
        <taxon>Peronosporales</taxon>
        <taxon>Peronosporaceae</taxon>
        <taxon>Plasmopara</taxon>
    </lineage>
</organism>
<evidence type="ECO:0000313" key="2">
    <source>
        <dbReference type="EMBL" id="CEG38871.1"/>
    </source>
</evidence>
<keyword evidence="1" id="KW-0812">Transmembrane</keyword>
<dbReference type="Proteomes" id="UP000054928">
    <property type="component" value="Unassembled WGS sequence"/>
</dbReference>
<protein>
    <submittedName>
        <fullName evidence="2">Uncharacterized protein</fullName>
    </submittedName>
</protein>
<keyword evidence="1" id="KW-0472">Membrane</keyword>
<dbReference type="GeneID" id="36403973"/>
<name>A0A0P1ADT5_PLAHL</name>
<keyword evidence="1" id="KW-1133">Transmembrane helix</keyword>
<evidence type="ECO:0000256" key="1">
    <source>
        <dbReference type="SAM" id="Phobius"/>
    </source>
</evidence>
<feature type="transmembrane region" description="Helical" evidence="1">
    <location>
        <begin position="15"/>
        <end position="34"/>
    </location>
</feature>
<sequence length="78" mass="8648">MDVLLLDFILQAQNAVPTLTGFATLVFMSLLIQLPTKLKLELRLGTTFLGNFVSHQDESARGGLRRFTIVSISSKQPE</sequence>
<proteinExistence type="predicted"/>
<evidence type="ECO:0000313" key="3">
    <source>
        <dbReference type="Proteomes" id="UP000054928"/>
    </source>
</evidence>
<dbReference type="AlphaFoldDB" id="A0A0P1ADT5"/>
<accession>A0A0P1ADT5</accession>
<reference evidence="3" key="1">
    <citation type="submission" date="2014-09" db="EMBL/GenBank/DDBJ databases">
        <authorList>
            <person name="Sharma Rahul"/>
            <person name="Thines Marco"/>
        </authorList>
    </citation>
    <scope>NUCLEOTIDE SEQUENCE [LARGE SCALE GENOMIC DNA]</scope>
</reference>
<dbReference type="EMBL" id="CCYD01000322">
    <property type="protein sequence ID" value="CEG38871.1"/>
    <property type="molecule type" value="Genomic_DNA"/>
</dbReference>
<keyword evidence="3" id="KW-1185">Reference proteome</keyword>